<proteinExistence type="predicted"/>
<dbReference type="AlphaFoldDB" id="A0A2P2NDI7"/>
<sequence length="27" mass="3086">MRTRNLRLVMLHNSSIASKKSHSFAIS</sequence>
<protein>
    <submittedName>
        <fullName evidence="1">Uncharacterized protein</fullName>
    </submittedName>
</protein>
<name>A0A2P2NDI7_RHIMU</name>
<accession>A0A2P2NDI7</accession>
<reference evidence="1" key="1">
    <citation type="submission" date="2018-02" db="EMBL/GenBank/DDBJ databases">
        <title>Rhizophora mucronata_Transcriptome.</title>
        <authorList>
            <person name="Meera S.P."/>
            <person name="Sreeshan A."/>
            <person name="Augustine A."/>
        </authorList>
    </citation>
    <scope>NUCLEOTIDE SEQUENCE</scope>
    <source>
        <tissue evidence="1">Leaf</tissue>
    </source>
</reference>
<dbReference type="EMBL" id="GGEC01060051">
    <property type="protein sequence ID" value="MBX40535.1"/>
    <property type="molecule type" value="Transcribed_RNA"/>
</dbReference>
<organism evidence="1">
    <name type="scientific">Rhizophora mucronata</name>
    <name type="common">Asiatic mangrove</name>
    <dbReference type="NCBI Taxonomy" id="61149"/>
    <lineage>
        <taxon>Eukaryota</taxon>
        <taxon>Viridiplantae</taxon>
        <taxon>Streptophyta</taxon>
        <taxon>Embryophyta</taxon>
        <taxon>Tracheophyta</taxon>
        <taxon>Spermatophyta</taxon>
        <taxon>Magnoliopsida</taxon>
        <taxon>eudicotyledons</taxon>
        <taxon>Gunneridae</taxon>
        <taxon>Pentapetalae</taxon>
        <taxon>rosids</taxon>
        <taxon>fabids</taxon>
        <taxon>Malpighiales</taxon>
        <taxon>Rhizophoraceae</taxon>
        <taxon>Rhizophora</taxon>
    </lineage>
</organism>
<evidence type="ECO:0000313" key="1">
    <source>
        <dbReference type="EMBL" id="MBX40535.1"/>
    </source>
</evidence>